<dbReference type="EMBL" id="JX271275">
    <property type="protein sequence ID" value="AFP72254.1"/>
    <property type="molecule type" value="Genomic_DNA"/>
</dbReference>
<accession>S4SN26</accession>
<keyword evidence="1" id="KW-1133">Transmembrane helix</keyword>
<protein>
    <submittedName>
        <fullName evidence="2">Liner plasmid accessory protein</fullName>
    </submittedName>
</protein>
<geneLocation type="mitochondrion" evidence="2"/>
<proteinExistence type="predicted"/>
<dbReference type="AlphaFoldDB" id="S4SN26"/>
<feature type="transmembrane region" description="Helical" evidence="1">
    <location>
        <begin position="138"/>
        <end position="159"/>
    </location>
</feature>
<sequence>MTADGYRRQVLYDIANKEKLILNLEVKPSNENSILEFSKEYKILTSDEMRKQQENLKTYLKDTYNLTFESLALEADKQQNFIEENKIETEKANIQKVESIQKELDNIMKSDIGDVFWVAYNKYSDFLDTLRPDKIVCVFNIFILSMTLSSFFSVLSIMLSENIINRISFLDKYPRILKLLKLRNNINRKISKFHLCMLL</sequence>
<keyword evidence="1" id="KW-0472">Membrane</keyword>
<gene>
    <name evidence="2" type="primary">P3</name>
</gene>
<keyword evidence="1" id="KW-0812">Transmembrane</keyword>
<evidence type="ECO:0000256" key="1">
    <source>
        <dbReference type="SAM" id="Phobius"/>
    </source>
</evidence>
<name>S4SN26_AGABB</name>
<evidence type="ECO:0000313" key="2">
    <source>
        <dbReference type="EMBL" id="AFP72254.1"/>
    </source>
</evidence>
<organism evidence="2">
    <name type="scientific">Agaricus bisporus var. bisporus (strain H97 / ATCC MYA-4626 / FGSC 10389)</name>
    <name type="common">White button mushroom</name>
    <dbReference type="NCBI Taxonomy" id="936046"/>
    <lineage>
        <taxon>Eukaryota</taxon>
        <taxon>Fungi</taxon>
        <taxon>Dikarya</taxon>
        <taxon>Basidiomycota</taxon>
        <taxon>Agaricomycotina</taxon>
        <taxon>Agaricomycetes</taxon>
        <taxon>Agaricomycetidae</taxon>
        <taxon>Agaricales</taxon>
        <taxon>Agaricineae</taxon>
        <taxon>Agaricaceae</taxon>
        <taxon>Agaricus</taxon>
    </lineage>
</organism>
<keyword evidence="2" id="KW-0496">Mitochondrion</keyword>
<reference evidence="2" key="1">
    <citation type="journal article" date="2013" name="Fungal Genet. Biol.">
        <title>The 135 kbp mitochondrial genome of Agaricus bisporus is the largest known eukaryotic reservoir of group I introns and plasmid-related sequences.</title>
        <authorList>
            <person name="Ferandon C."/>
            <person name="Xu J."/>
            <person name="Barroso G."/>
        </authorList>
    </citation>
    <scope>NUCLEOTIDE SEQUENCE</scope>
</reference>